<keyword evidence="7" id="KW-1185">Reference proteome</keyword>
<dbReference type="RefSeq" id="WP_179426103.1">
    <property type="nucleotide sequence ID" value="NZ_JACBZP010000001.1"/>
</dbReference>
<evidence type="ECO:0000256" key="3">
    <source>
        <dbReference type="ARBA" id="ARBA00022825"/>
    </source>
</evidence>
<name>A0A7Z0CZS3_9MICO</name>
<dbReference type="InterPro" id="IPR002470">
    <property type="entry name" value="Peptidase_S9A"/>
</dbReference>
<dbReference type="Gene3D" id="2.130.10.120">
    <property type="entry name" value="Prolyl oligopeptidase, N-terminal domain"/>
    <property type="match status" value="1"/>
</dbReference>
<dbReference type="Pfam" id="PF00326">
    <property type="entry name" value="Peptidase_S9"/>
    <property type="match status" value="1"/>
</dbReference>
<dbReference type="EC" id="3.4.21.26" evidence="6"/>
<accession>A0A7Z0CZS3</accession>
<evidence type="ECO:0000313" key="7">
    <source>
        <dbReference type="Proteomes" id="UP000539111"/>
    </source>
</evidence>
<comment type="caution">
    <text evidence="6">The sequence shown here is derived from an EMBL/GenBank/DDBJ whole genome shotgun (WGS) entry which is preliminary data.</text>
</comment>
<proteinExistence type="predicted"/>
<dbReference type="GO" id="GO:0005829">
    <property type="term" value="C:cytosol"/>
    <property type="evidence" value="ECO:0007669"/>
    <property type="project" value="TreeGrafter"/>
</dbReference>
<dbReference type="SUPFAM" id="SSF50993">
    <property type="entry name" value="Peptidase/esterase 'gauge' domain"/>
    <property type="match status" value="1"/>
</dbReference>
<dbReference type="Pfam" id="PF02897">
    <property type="entry name" value="Peptidase_S9_N"/>
    <property type="match status" value="1"/>
</dbReference>
<dbReference type="InterPro" id="IPR051167">
    <property type="entry name" value="Prolyl_oligopep/macrocyclase"/>
</dbReference>
<evidence type="ECO:0000256" key="2">
    <source>
        <dbReference type="ARBA" id="ARBA00022801"/>
    </source>
</evidence>
<organism evidence="6 7">
    <name type="scientific">Spelaeicoccus albus</name>
    <dbReference type="NCBI Taxonomy" id="1280376"/>
    <lineage>
        <taxon>Bacteria</taxon>
        <taxon>Bacillati</taxon>
        <taxon>Actinomycetota</taxon>
        <taxon>Actinomycetes</taxon>
        <taxon>Micrococcales</taxon>
        <taxon>Brevibacteriaceae</taxon>
        <taxon>Spelaeicoccus</taxon>
    </lineage>
</organism>
<evidence type="ECO:0000313" key="6">
    <source>
        <dbReference type="EMBL" id="NYI66626.1"/>
    </source>
</evidence>
<dbReference type="InterPro" id="IPR001375">
    <property type="entry name" value="Peptidase_S9_cat"/>
</dbReference>
<evidence type="ECO:0000256" key="1">
    <source>
        <dbReference type="ARBA" id="ARBA00022670"/>
    </source>
</evidence>
<dbReference type="GO" id="GO:0006508">
    <property type="term" value="P:proteolysis"/>
    <property type="evidence" value="ECO:0007669"/>
    <property type="project" value="UniProtKB-KW"/>
</dbReference>
<dbReference type="PANTHER" id="PTHR42881">
    <property type="entry name" value="PROLYL ENDOPEPTIDASE"/>
    <property type="match status" value="1"/>
</dbReference>
<dbReference type="InterPro" id="IPR023302">
    <property type="entry name" value="Pept_S9A_N"/>
</dbReference>
<feature type="domain" description="Peptidase S9 prolyl oligopeptidase catalytic" evidence="4">
    <location>
        <begin position="465"/>
        <end position="668"/>
    </location>
</feature>
<evidence type="ECO:0000259" key="4">
    <source>
        <dbReference type="Pfam" id="PF00326"/>
    </source>
</evidence>
<dbReference type="Proteomes" id="UP000539111">
    <property type="component" value="Unassembled WGS sequence"/>
</dbReference>
<dbReference type="AlphaFoldDB" id="A0A7Z0CZS3"/>
<dbReference type="PANTHER" id="PTHR42881:SF13">
    <property type="entry name" value="PROLYL ENDOPEPTIDASE"/>
    <property type="match status" value="1"/>
</dbReference>
<keyword evidence="1" id="KW-0645">Protease</keyword>
<dbReference type="PRINTS" id="PR00862">
    <property type="entry name" value="PROLIGOPTASE"/>
</dbReference>
<sequence>MTDNDEFQWLEDIYGERQLEWVAEQNERTEAMLAGPMFESMQSDILEVLDGAGRIPMPAKRGDYYYNFWRDEANPRGLWRRTTPESYRQDEPDWEILLDVDELCRAEDAEWVFAGAQLRYPDYDRALIRLSPDGGDAVALREFDVPTRQFVPGGFDVPAAKTHASWIDADTLFIASDFGPGTMTTSSYPRQARRWRRGQALGDAEIVIEVPVDQLTAGAAHDHTPGFERDFVYGARDFYTSRTYLLGDSGSAHIEVPDDASIDVHREWLVVRPRSAWDVGGRRYPAGSLLAVDFDDFMAGSRDLTVLFTPDAQTSLQGWAWTRHYLMLTLLHDVSSRVEVLSPDDGWSRAELADAPDLSTITVSGVDDEETDDYWMIVTGFLTPSTLHLGTVGGSAPALKSAPDFFDASDMSVEQHFATSKDGTRVPYFQVSPAGAAGGPVLLSGYGGFENSRVPAYSGTIGRAWLSRGGVYVSANIRGGGEYGPEWHHAALRENRPRAYEDFAAVADDLVARGVTTPERLGCEGRSNGGLLVGNMLTTYPQLFGAISCGVPLLDMKRYTKLSAGTSWIAEYGDPDVPEDWEFIRGFSPYHNLHAGTDYPPTLFYTVTSDDRVGPVQARKMAARMQALGVPNVWVYENREGGHGGGSDNKQMAHYLAASYTFLFDTLNGSTQAAR</sequence>
<gene>
    <name evidence="6" type="ORF">BJY26_000932</name>
</gene>
<dbReference type="GO" id="GO:0004252">
    <property type="term" value="F:serine-type endopeptidase activity"/>
    <property type="evidence" value="ECO:0007669"/>
    <property type="project" value="UniProtKB-EC"/>
</dbReference>
<dbReference type="EMBL" id="JACBZP010000001">
    <property type="protein sequence ID" value="NYI66626.1"/>
    <property type="molecule type" value="Genomic_DNA"/>
</dbReference>
<keyword evidence="3" id="KW-0720">Serine protease</keyword>
<dbReference type="Gene3D" id="3.40.50.1820">
    <property type="entry name" value="alpha/beta hydrolase"/>
    <property type="match status" value="1"/>
</dbReference>
<dbReference type="GO" id="GO:0070012">
    <property type="term" value="F:oligopeptidase activity"/>
    <property type="evidence" value="ECO:0007669"/>
    <property type="project" value="TreeGrafter"/>
</dbReference>
<dbReference type="SUPFAM" id="SSF53474">
    <property type="entry name" value="alpha/beta-Hydrolases"/>
    <property type="match status" value="1"/>
</dbReference>
<reference evidence="6 7" key="1">
    <citation type="submission" date="2020-07" db="EMBL/GenBank/DDBJ databases">
        <title>Sequencing the genomes of 1000 actinobacteria strains.</title>
        <authorList>
            <person name="Klenk H.-P."/>
        </authorList>
    </citation>
    <scope>NUCLEOTIDE SEQUENCE [LARGE SCALE GENOMIC DNA]</scope>
    <source>
        <strain evidence="6 7">DSM 26341</strain>
    </source>
</reference>
<evidence type="ECO:0000259" key="5">
    <source>
        <dbReference type="Pfam" id="PF02897"/>
    </source>
</evidence>
<keyword evidence="2 6" id="KW-0378">Hydrolase</keyword>
<dbReference type="InterPro" id="IPR029058">
    <property type="entry name" value="AB_hydrolase_fold"/>
</dbReference>
<protein>
    <submittedName>
        <fullName evidence="6">Prolyl oligopeptidase</fullName>
        <ecNumber evidence="6">3.4.21.26</ecNumber>
    </submittedName>
</protein>
<feature type="domain" description="Peptidase S9A N-terminal" evidence="5">
    <location>
        <begin position="4"/>
        <end position="218"/>
    </location>
</feature>